<dbReference type="AlphaFoldDB" id="A0A1G9L053"/>
<keyword evidence="4" id="KW-1185">Reference proteome</keyword>
<gene>
    <name evidence="3" type="ORF">SAMN04488242_1913</name>
</gene>
<keyword evidence="2" id="KW-1133">Transmembrane helix</keyword>
<keyword evidence="2" id="KW-0472">Membrane</keyword>
<keyword evidence="2" id="KW-0812">Transmembrane</keyword>
<evidence type="ECO:0000256" key="1">
    <source>
        <dbReference type="SAM" id="MobiDB-lite"/>
    </source>
</evidence>
<dbReference type="EMBL" id="FNGP01000003">
    <property type="protein sequence ID" value="SDL55184.1"/>
    <property type="molecule type" value="Genomic_DNA"/>
</dbReference>
<evidence type="ECO:0000313" key="3">
    <source>
        <dbReference type="EMBL" id="SDL55184.1"/>
    </source>
</evidence>
<feature type="region of interest" description="Disordered" evidence="1">
    <location>
        <begin position="204"/>
        <end position="280"/>
    </location>
</feature>
<organism evidence="3 4">
    <name type="scientific">Tessaracoccus oleiagri</name>
    <dbReference type="NCBI Taxonomy" id="686624"/>
    <lineage>
        <taxon>Bacteria</taxon>
        <taxon>Bacillati</taxon>
        <taxon>Actinomycetota</taxon>
        <taxon>Actinomycetes</taxon>
        <taxon>Propionibacteriales</taxon>
        <taxon>Propionibacteriaceae</taxon>
        <taxon>Tessaracoccus</taxon>
    </lineage>
</organism>
<dbReference type="STRING" id="686624.SAMN04488242_1913"/>
<dbReference type="OrthoDB" id="4871889at2"/>
<evidence type="ECO:0000256" key="2">
    <source>
        <dbReference type="SAM" id="Phobius"/>
    </source>
</evidence>
<protein>
    <submittedName>
        <fullName evidence="3">Uncharacterized protein</fullName>
    </submittedName>
</protein>
<evidence type="ECO:0000313" key="4">
    <source>
        <dbReference type="Proteomes" id="UP000199475"/>
    </source>
</evidence>
<accession>A0A1G9L053</accession>
<feature type="compositionally biased region" description="Low complexity" evidence="1">
    <location>
        <begin position="227"/>
        <end position="247"/>
    </location>
</feature>
<dbReference type="Proteomes" id="UP000199475">
    <property type="component" value="Unassembled WGS sequence"/>
</dbReference>
<reference evidence="3 4" key="1">
    <citation type="submission" date="2016-10" db="EMBL/GenBank/DDBJ databases">
        <authorList>
            <person name="de Groot N.N."/>
        </authorList>
    </citation>
    <scope>NUCLEOTIDE SEQUENCE [LARGE SCALE GENOMIC DNA]</scope>
    <source>
        <strain evidence="3 4">CGMCC 1.9159</strain>
    </source>
</reference>
<sequence>MRKSQELRKAAADQASAAAEYGQKALKESMIKAQVLLDEGLVRAQDALAKAQAQAAPAIHDARVRSADYAARKLDEIEPQLRGALDRVQPAVETARYKVADDYLPRLSRALHAAAEHPERLAEAIKPVKKTNPFKTFVKVIALGAIVAGAVAAVRHFLAPKDDGWTAHEPSRAYVNNNDTFATAAKVAADSDAMSEAAENEAVAREATEEVAESMPEQDRIQEQTEEAVAAEPAAESASESATGTEARYGEGSYVGETPPEGFTIKGNERSMKYHVPGSGGYERTIAEVWFESEEAAERAGFTRAQR</sequence>
<proteinExistence type="predicted"/>
<name>A0A1G9L053_9ACTN</name>
<feature type="transmembrane region" description="Helical" evidence="2">
    <location>
        <begin position="136"/>
        <end position="158"/>
    </location>
</feature>